<dbReference type="GeneID" id="7846555"/>
<dbReference type="KEGG" id="tet:TTHERM_00637000"/>
<dbReference type="AlphaFoldDB" id="Q22HK3"/>
<evidence type="ECO:0000313" key="1">
    <source>
        <dbReference type="EMBL" id="EAR84698.1"/>
    </source>
</evidence>
<dbReference type="EMBL" id="GG662588">
    <property type="protein sequence ID" value="EAR84698.1"/>
    <property type="molecule type" value="Genomic_DNA"/>
</dbReference>
<gene>
    <name evidence="1" type="ORF">TTHERM_00637000</name>
</gene>
<organism evidence="1 2">
    <name type="scientific">Tetrahymena thermophila (strain SB210)</name>
    <dbReference type="NCBI Taxonomy" id="312017"/>
    <lineage>
        <taxon>Eukaryota</taxon>
        <taxon>Sar</taxon>
        <taxon>Alveolata</taxon>
        <taxon>Ciliophora</taxon>
        <taxon>Intramacronucleata</taxon>
        <taxon>Oligohymenophorea</taxon>
        <taxon>Hymenostomatida</taxon>
        <taxon>Tetrahymenina</taxon>
        <taxon>Tetrahymenidae</taxon>
        <taxon>Tetrahymena</taxon>
    </lineage>
</organism>
<dbReference type="InParanoid" id="Q22HK3"/>
<proteinExistence type="predicted"/>
<dbReference type="HOGENOM" id="CLU_2627405_0_0_1"/>
<evidence type="ECO:0000313" key="2">
    <source>
        <dbReference type="Proteomes" id="UP000009168"/>
    </source>
</evidence>
<name>Q22HK3_TETTS</name>
<keyword evidence="2" id="KW-1185">Reference proteome</keyword>
<dbReference type="Proteomes" id="UP000009168">
    <property type="component" value="Unassembled WGS sequence"/>
</dbReference>
<sequence length="78" mass="9062">MENFSDVNSLWLETRAPQAAQLAPSLNYSQREKSQQLSEQINITQRKSKNTFESTYFLKSGSRSLQPEKQELRLVINE</sequence>
<reference evidence="2" key="1">
    <citation type="journal article" date="2006" name="PLoS Biol.">
        <title>Macronuclear genome sequence of the ciliate Tetrahymena thermophila, a model eukaryote.</title>
        <authorList>
            <person name="Eisen J.A."/>
            <person name="Coyne R.S."/>
            <person name="Wu M."/>
            <person name="Wu D."/>
            <person name="Thiagarajan M."/>
            <person name="Wortman J.R."/>
            <person name="Badger J.H."/>
            <person name="Ren Q."/>
            <person name="Amedeo P."/>
            <person name="Jones K.M."/>
            <person name="Tallon L.J."/>
            <person name="Delcher A.L."/>
            <person name="Salzberg S.L."/>
            <person name="Silva J.C."/>
            <person name="Haas B.J."/>
            <person name="Majoros W.H."/>
            <person name="Farzad M."/>
            <person name="Carlton J.M."/>
            <person name="Smith R.K. Jr."/>
            <person name="Garg J."/>
            <person name="Pearlman R.E."/>
            <person name="Karrer K.M."/>
            <person name="Sun L."/>
            <person name="Manning G."/>
            <person name="Elde N.C."/>
            <person name="Turkewitz A.P."/>
            <person name="Asai D.J."/>
            <person name="Wilkes D.E."/>
            <person name="Wang Y."/>
            <person name="Cai H."/>
            <person name="Collins K."/>
            <person name="Stewart B.A."/>
            <person name="Lee S.R."/>
            <person name="Wilamowska K."/>
            <person name="Weinberg Z."/>
            <person name="Ruzzo W.L."/>
            <person name="Wloga D."/>
            <person name="Gaertig J."/>
            <person name="Frankel J."/>
            <person name="Tsao C.-C."/>
            <person name="Gorovsky M.A."/>
            <person name="Keeling P.J."/>
            <person name="Waller R.F."/>
            <person name="Patron N.J."/>
            <person name="Cherry J.M."/>
            <person name="Stover N.A."/>
            <person name="Krieger C.J."/>
            <person name="del Toro C."/>
            <person name="Ryder H.F."/>
            <person name="Williamson S.C."/>
            <person name="Barbeau R.A."/>
            <person name="Hamilton E.P."/>
            <person name="Orias E."/>
        </authorList>
    </citation>
    <scope>NUCLEOTIDE SEQUENCE [LARGE SCALE GENOMIC DNA]</scope>
    <source>
        <strain evidence="2">SB210</strain>
    </source>
</reference>
<protein>
    <submittedName>
        <fullName evidence="1">Uncharacterized protein</fullName>
    </submittedName>
</protein>
<dbReference type="RefSeq" id="XP_001032361.1">
    <property type="nucleotide sequence ID" value="XM_001032361.1"/>
</dbReference>
<accession>Q22HK3</accession>